<dbReference type="InterPro" id="IPR036388">
    <property type="entry name" value="WH-like_DNA-bd_sf"/>
</dbReference>
<dbReference type="SMART" id="SM00862">
    <property type="entry name" value="Trans_reg_C"/>
    <property type="match status" value="1"/>
</dbReference>
<evidence type="ECO:0000259" key="6">
    <source>
        <dbReference type="PROSITE" id="PS51755"/>
    </source>
</evidence>
<dbReference type="InterPro" id="IPR005158">
    <property type="entry name" value="BTAD"/>
</dbReference>
<evidence type="ECO:0000313" key="8">
    <source>
        <dbReference type="Proteomes" id="UP000578112"/>
    </source>
</evidence>
<dbReference type="RefSeq" id="WP_184997926.1">
    <property type="nucleotide sequence ID" value="NZ_BOMK01000049.1"/>
</dbReference>
<dbReference type="InterPro" id="IPR027417">
    <property type="entry name" value="P-loop_NTPase"/>
</dbReference>
<evidence type="ECO:0000256" key="1">
    <source>
        <dbReference type="ARBA" id="ARBA00005820"/>
    </source>
</evidence>
<dbReference type="EMBL" id="JACHNH010000001">
    <property type="protein sequence ID" value="MBB4766829.1"/>
    <property type="molecule type" value="Genomic_DNA"/>
</dbReference>
<dbReference type="SUPFAM" id="SSF52540">
    <property type="entry name" value="P-loop containing nucleoside triphosphate hydrolases"/>
    <property type="match status" value="1"/>
</dbReference>
<dbReference type="Gene3D" id="1.25.40.10">
    <property type="entry name" value="Tetratricopeptide repeat domain"/>
    <property type="match status" value="1"/>
</dbReference>
<dbReference type="AlphaFoldDB" id="A0A7W7I5S3"/>
<feature type="domain" description="OmpR/PhoB-type" evidence="6">
    <location>
        <begin position="1"/>
        <end position="104"/>
    </location>
</feature>
<dbReference type="InterPro" id="IPR041664">
    <property type="entry name" value="AAA_16"/>
</dbReference>
<dbReference type="PROSITE" id="PS51755">
    <property type="entry name" value="OMPR_PHOB"/>
    <property type="match status" value="1"/>
</dbReference>
<reference evidence="7 8" key="1">
    <citation type="submission" date="2020-08" db="EMBL/GenBank/DDBJ databases">
        <title>Sequencing the genomes of 1000 actinobacteria strains.</title>
        <authorList>
            <person name="Klenk H.-P."/>
        </authorList>
    </citation>
    <scope>NUCLEOTIDE SEQUENCE [LARGE SCALE GENOMIC DNA]</scope>
    <source>
        <strain evidence="7 8">DSM 43149</strain>
    </source>
</reference>
<dbReference type="InterPro" id="IPR016032">
    <property type="entry name" value="Sig_transdc_resp-reg_C-effctor"/>
</dbReference>
<sequence>MAAEHEGLDLRLLGPVRAWRDGTEIPLGSARCTAVFSALALHADQVVSREQLVAAVWGDDPPASATGNVYTYVSALRRALEPGRDRWAAGRTLTSGAGGYRLHVPGPAVDVHRFEALRERSRRHRAAGDQRAELAELEAAMGLWRGEALTGVPGRYAEAQRLRLTELRLATAERRATLLVELGRHDEAISTLRMLVTAYPLQENLHAVLMSALHAAGRRAEACEVYDRLRDLLRDETGTEPGAALRAVHGRVLGRDRGGAGPAPAAVFVGRTAELRLLRDAVAAAAAGRGGSVWLKGAPGMGKSALLAAALRDAARPGCRIGWGVGDELARRMPLGVLRECVESAGAGDGEPLAADGPEPGIVDRTVATIRRAAAEGPLVLVIDDLELADDATLRVWTALHALTGELPLLLVGAGGPADGDRRLDELRSLHPGEVVLPGLTPADAAALVWRTAAGPPEPRILRRLLADAGGNPCYLRHLAAGAWREPGGPLPAELVAAVTAHLGPFAEETRQILRAVAFLGADSGRHVGCTVPEVAAVTGRPADEIQRVLAPARAAGVLGAGPRLVFRHRIVARVLHEGTPTALRLMLHRSFAEKVAAAGGAPELVVAQLLAGPVPPGPWAGRWLAGHVEQLWARAPKPTIAVLQRARAQYTVDHDTRVELTAWLARLLFLQGHGAVAEAGWVAARATDPALEAEMRWIVAGTHERRGDHAAAADVVRLVLAARRAPEPWLGRFRTLLTRLRTDLPGDPAAPITRTAGSADPISVIG</sequence>
<keyword evidence="3 5" id="KW-0238">DNA-binding</keyword>
<evidence type="ECO:0000256" key="2">
    <source>
        <dbReference type="ARBA" id="ARBA00023015"/>
    </source>
</evidence>
<dbReference type="InterPro" id="IPR011990">
    <property type="entry name" value="TPR-like_helical_dom_sf"/>
</dbReference>
<accession>A0A7W7I5S3</accession>
<dbReference type="SMART" id="SM01043">
    <property type="entry name" value="BTAD"/>
    <property type="match status" value="1"/>
</dbReference>
<dbReference type="Pfam" id="PF13191">
    <property type="entry name" value="AAA_16"/>
    <property type="match status" value="1"/>
</dbReference>
<dbReference type="Proteomes" id="UP000578112">
    <property type="component" value="Unassembled WGS sequence"/>
</dbReference>
<dbReference type="SUPFAM" id="SSF46894">
    <property type="entry name" value="C-terminal effector domain of the bipartite response regulators"/>
    <property type="match status" value="1"/>
</dbReference>
<evidence type="ECO:0000313" key="7">
    <source>
        <dbReference type="EMBL" id="MBB4766829.1"/>
    </source>
</evidence>
<dbReference type="GO" id="GO:0000160">
    <property type="term" value="P:phosphorelay signal transduction system"/>
    <property type="evidence" value="ECO:0007669"/>
    <property type="project" value="InterPro"/>
</dbReference>
<evidence type="ECO:0000256" key="4">
    <source>
        <dbReference type="ARBA" id="ARBA00023163"/>
    </source>
</evidence>
<keyword evidence="4" id="KW-0804">Transcription</keyword>
<name>A0A7W7I5S3_9ACTN</name>
<dbReference type="SUPFAM" id="SSF48452">
    <property type="entry name" value="TPR-like"/>
    <property type="match status" value="1"/>
</dbReference>
<keyword evidence="8" id="KW-1185">Reference proteome</keyword>
<dbReference type="PANTHER" id="PTHR35807">
    <property type="entry name" value="TRANSCRIPTIONAL REGULATOR REDD-RELATED"/>
    <property type="match status" value="1"/>
</dbReference>
<keyword evidence="2" id="KW-0805">Transcription regulation</keyword>
<dbReference type="InterPro" id="IPR051677">
    <property type="entry name" value="AfsR-DnrI-RedD_regulator"/>
</dbReference>
<evidence type="ECO:0000256" key="5">
    <source>
        <dbReference type="PROSITE-ProRule" id="PRU01091"/>
    </source>
</evidence>
<dbReference type="InterPro" id="IPR001867">
    <property type="entry name" value="OmpR/PhoB-type_DNA-bd"/>
</dbReference>
<comment type="similarity">
    <text evidence="1">Belongs to the AfsR/DnrI/RedD regulatory family.</text>
</comment>
<dbReference type="GO" id="GO:0003677">
    <property type="term" value="F:DNA binding"/>
    <property type="evidence" value="ECO:0007669"/>
    <property type="project" value="UniProtKB-UniRule"/>
</dbReference>
<dbReference type="PANTHER" id="PTHR35807:SF1">
    <property type="entry name" value="TRANSCRIPTIONAL REGULATOR REDD"/>
    <property type="match status" value="1"/>
</dbReference>
<dbReference type="CDD" id="cd00383">
    <property type="entry name" value="trans_reg_C"/>
    <property type="match status" value="1"/>
</dbReference>
<comment type="caution">
    <text evidence="7">The sequence shown here is derived from an EMBL/GenBank/DDBJ whole genome shotgun (WGS) entry which is preliminary data.</text>
</comment>
<dbReference type="Pfam" id="PF00486">
    <property type="entry name" value="Trans_reg_C"/>
    <property type="match status" value="1"/>
</dbReference>
<proteinExistence type="inferred from homology"/>
<dbReference type="CDD" id="cd15831">
    <property type="entry name" value="BTAD"/>
    <property type="match status" value="1"/>
</dbReference>
<feature type="DNA-binding region" description="OmpR/PhoB-type" evidence="5">
    <location>
        <begin position="1"/>
        <end position="104"/>
    </location>
</feature>
<dbReference type="GO" id="GO:0006355">
    <property type="term" value="P:regulation of DNA-templated transcription"/>
    <property type="evidence" value="ECO:0007669"/>
    <property type="project" value="InterPro"/>
</dbReference>
<dbReference type="Gene3D" id="1.10.10.10">
    <property type="entry name" value="Winged helix-like DNA-binding domain superfamily/Winged helix DNA-binding domain"/>
    <property type="match status" value="1"/>
</dbReference>
<dbReference type="Pfam" id="PF03704">
    <property type="entry name" value="BTAD"/>
    <property type="match status" value="1"/>
</dbReference>
<evidence type="ECO:0000256" key="3">
    <source>
        <dbReference type="ARBA" id="ARBA00023125"/>
    </source>
</evidence>
<gene>
    <name evidence="7" type="ORF">BJ971_007385</name>
</gene>
<protein>
    <submittedName>
        <fullName evidence="7">DNA-binding SARP family transcriptional activator</fullName>
    </submittedName>
</protein>
<organism evidence="7 8">
    <name type="scientific">Actinoplanes digitatis</name>
    <dbReference type="NCBI Taxonomy" id="1868"/>
    <lineage>
        <taxon>Bacteria</taxon>
        <taxon>Bacillati</taxon>
        <taxon>Actinomycetota</taxon>
        <taxon>Actinomycetes</taxon>
        <taxon>Micromonosporales</taxon>
        <taxon>Micromonosporaceae</taxon>
        <taxon>Actinoplanes</taxon>
    </lineage>
</organism>